<dbReference type="EMBL" id="CAJFCW020000005">
    <property type="protein sequence ID" value="CAG9120560.1"/>
    <property type="molecule type" value="Genomic_DNA"/>
</dbReference>
<dbReference type="AlphaFoldDB" id="A0A811LDA1"/>
<gene>
    <name evidence="1" type="ORF">BOKJ2_LOCUS11469</name>
</gene>
<organism evidence="1 2">
    <name type="scientific">Bursaphelenchus okinawaensis</name>
    <dbReference type="NCBI Taxonomy" id="465554"/>
    <lineage>
        <taxon>Eukaryota</taxon>
        <taxon>Metazoa</taxon>
        <taxon>Ecdysozoa</taxon>
        <taxon>Nematoda</taxon>
        <taxon>Chromadorea</taxon>
        <taxon>Rhabditida</taxon>
        <taxon>Tylenchina</taxon>
        <taxon>Tylenchomorpha</taxon>
        <taxon>Aphelenchoidea</taxon>
        <taxon>Aphelenchoididae</taxon>
        <taxon>Bursaphelenchus</taxon>
    </lineage>
</organism>
<proteinExistence type="predicted"/>
<sequence>MELAKKYDLLKLTVQLEFSNRKDEVESQKEFAALCQMAVEKFLGEAGPEYVVDKFFDKKTQTGALIFDAEHLNHIWAALTLQGSYLDSRISIQMKKIESVQQMFQEL</sequence>
<protein>
    <submittedName>
        <fullName evidence="1">Uncharacterized protein</fullName>
    </submittedName>
</protein>
<dbReference type="Proteomes" id="UP000614601">
    <property type="component" value="Unassembled WGS sequence"/>
</dbReference>
<keyword evidence="2" id="KW-1185">Reference proteome</keyword>
<dbReference type="OrthoDB" id="5799881at2759"/>
<dbReference type="Proteomes" id="UP000783686">
    <property type="component" value="Unassembled WGS sequence"/>
</dbReference>
<reference evidence="1" key="1">
    <citation type="submission" date="2020-09" db="EMBL/GenBank/DDBJ databases">
        <authorList>
            <person name="Kikuchi T."/>
        </authorList>
    </citation>
    <scope>NUCLEOTIDE SEQUENCE</scope>
    <source>
        <strain evidence="1">SH1</strain>
    </source>
</reference>
<dbReference type="EMBL" id="CAJFDH010000005">
    <property type="protein sequence ID" value="CAD5225219.1"/>
    <property type="molecule type" value="Genomic_DNA"/>
</dbReference>
<evidence type="ECO:0000313" key="1">
    <source>
        <dbReference type="EMBL" id="CAD5225219.1"/>
    </source>
</evidence>
<comment type="caution">
    <text evidence="1">The sequence shown here is derived from an EMBL/GenBank/DDBJ whole genome shotgun (WGS) entry which is preliminary data.</text>
</comment>
<accession>A0A811LDA1</accession>
<evidence type="ECO:0000313" key="2">
    <source>
        <dbReference type="Proteomes" id="UP000614601"/>
    </source>
</evidence>
<name>A0A811LDA1_9BILA</name>